<gene>
    <name evidence="10" type="primary">alsT_1</name>
    <name evidence="10" type="ORF">CBLFYP62_03009</name>
</gene>
<keyword evidence="5 9" id="KW-0812">Transmembrane</keyword>
<organism evidence="10">
    <name type="scientific">Clostridium butyricum</name>
    <dbReference type="NCBI Taxonomy" id="1492"/>
    <lineage>
        <taxon>Bacteria</taxon>
        <taxon>Bacillati</taxon>
        <taxon>Bacillota</taxon>
        <taxon>Clostridia</taxon>
        <taxon>Eubacteriales</taxon>
        <taxon>Clostridiaceae</taxon>
        <taxon>Clostridium</taxon>
    </lineage>
</organism>
<name>A0A6N3GA29_CLOBU</name>
<evidence type="ECO:0000256" key="9">
    <source>
        <dbReference type="RuleBase" id="RU363064"/>
    </source>
</evidence>
<dbReference type="GO" id="GO:0005886">
    <property type="term" value="C:plasma membrane"/>
    <property type="evidence" value="ECO:0007669"/>
    <property type="project" value="UniProtKB-SubCell"/>
</dbReference>
<dbReference type="FunFam" id="1.20.1740.10:FF:000004">
    <property type="entry name" value="Sodium:alanine symporter family protein"/>
    <property type="match status" value="1"/>
</dbReference>
<dbReference type="Pfam" id="PF01235">
    <property type="entry name" value="Na_Ala_symp"/>
    <property type="match status" value="1"/>
</dbReference>
<reference evidence="10" key="1">
    <citation type="submission" date="2019-11" db="EMBL/GenBank/DDBJ databases">
        <authorList>
            <person name="Feng L."/>
        </authorList>
    </citation>
    <scope>NUCLEOTIDE SEQUENCE</scope>
    <source>
        <strain evidence="10">CButyricumLFYP62</strain>
    </source>
</reference>
<dbReference type="NCBIfam" id="TIGR00835">
    <property type="entry name" value="agcS"/>
    <property type="match status" value="1"/>
</dbReference>
<feature type="transmembrane region" description="Helical" evidence="9">
    <location>
        <begin position="98"/>
        <end position="115"/>
    </location>
</feature>
<feature type="transmembrane region" description="Helical" evidence="9">
    <location>
        <begin position="149"/>
        <end position="169"/>
    </location>
</feature>
<feature type="transmembrane region" description="Helical" evidence="9">
    <location>
        <begin position="244"/>
        <end position="268"/>
    </location>
</feature>
<evidence type="ECO:0000313" key="10">
    <source>
        <dbReference type="EMBL" id="VYU61527.1"/>
    </source>
</evidence>
<feature type="transmembrane region" description="Helical" evidence="9">
    <location>
        <begin position="14"/>
        <end position="33"/>
    </location>
</feature>
<dbReference type="PANTHER" id="PTHR30330:SF3">
    <property type="entry name" value="TRANSCRIPTIONAL REGULATOR, LRP FAMILY"/>
    <property type="match status" value="1"/>
</dbReference>
<evidence type="ECO:0000256" key="4">
    <source>
        <dbReference type="ARBA" id="ARBA00022475"/>
    </source>
</evidence>
<dbReference type="PRINTS" id="PR00175">
    <property type="entry name" value="NAALASMPORT"/>
</dbReference>
<evidence type="ECO:0000256" key="8">
    <source>
        <dbReference type="ARBA" id="ARBA00023136"/>
    </source>
</evidence>
<dbReference type="GO" id="GO:0005283">
    <property type="term" value="F:amino acid:sodium symporter activity"/>
    <property type="evidence" value="ECO:0007669"/>
    <property type="project" value="InterPro"/>
</dbReference>
<accession>A0A6N3GA29</accession>
<dbReference type="Gene3D" id="1.20.1740.10">
    <property type="entry name" value="Amino acid/polyamine transporter I"/>
    <property type="match status" value="1"/>
</dbReference>
<dbReference type="PANTHER" id="PTHR30330">
    <property type="entry name" value="AGSS FAMILY TRANSPORTER, SODIUM-ALANINE"/>
    <property type="match status" value="1"/>
</dbReference>
<comment type="similarity">
    <text evidence="2 9">Belongs to the alanine or glycine:cation symporter (AGCS) (TC 2.A.25) family.</text>
</comment>
<evidence type="ECO:0000256" key="6">
    <source>
        <dbReference type="ARBA" id="ARBA00022847"/>
    </source>
</evidence>
<feature type="transmembrane region" description="Helical" evidence="9">
    <location>
        <begin position="316"/>
        <end position="339"/>
    </location>
</feature>
<evidence type="ECO:0000256" key="5">
    <source>
        <dbReference type="ARBA" id="ARBA00022692"/>
    </source>
</evidence>
<dbReference type="EMBL" id="CACRTU010000027">
    <property type="protein sequence ID" value="VYU61527.1"/>
    <property type="molecule type" value="Genomic_DNA"/>
</dbReference>
<keyword evidence="7 9" id="KW-1133">Transmembrane helix</keyword>
<evidence type="ECO:0000256" key="2">
    <source>
        <dbReference type="ARBA" id="ARBA00009261"/>
    </source>
</evidence>
<dbReference type="AlphaFoldDB" id="A0A6N3GA29"/>
<protein>
    <submittedName>
        <fullName evidence="10">Amino-acid carrier protein AlsT</fullName>
    </submittedName>
</protein>
<keyword evidence="3 9" id="KW-0813">Transport</keyword>
<sequence length="473" mass="49978">MELFSNILSKIDDFVWGPVMLVLLVGTGIFLTIRLKFLTWRNLGYALKSVFSKEARTQKRGSGDISPFSALMTALAATIGTGNIVGVATAMVLGGPGALVWMWISACFGLTSKFAECMLAIKYRVVNENGEMSGGPMYTMKHAFKNKSVGNFMGFLFALFTVLASFGIGNLTQANSISAALNETFSIPVWTTGAVITVLALIVIVGGIKNISKVSQVVVPGMAIFYVIGGIVVILGNIKGLPNGVATIFSMAFSMKSVAGGVGGTIMVSMMQSLRWGVARGVFSNEAGLGSAAITAAAATTDNPVRQGYINMTGTFLDTIVVCTITGLAIASSGVLGTLDASGELVTGSALTILAFSTVLGKIGGIFVSIGIALFAFSTIIGWEYHGEKAFEYLVKKPKYCIIYRIVFSLVSYIGATTTLQIVWDFSDVMNGLMAIPNLICLLALSSVIAKDVEEFQETIKAEKESTLSEEPA</sequence>
<feature type="transmembrane region" description="Helical" evidence="9">
    <location>
        <begin position="402"/>
        <end position="424"/>
    </location>
</feature>
<comment type="subcellular location">
    <subcellularLocation>
        <location evidence="1 9">Cell membrane</location>
        <topology evidence="1 9">Multi-pass membrane protein</topology>
    </subcellularLocation>
</comment>
<keyword evidence="4 9" id="KW-1003">Cell membrane</keyword>
<keyword evidence="8 9" id="KW-0472">Membrane</keyword>
<feature type="transmembrane region" description="Helical" evidence="9">
    <location>
        <begin position="359"/>
        <end position="381"/>
    </location>
</feature>
<feature type="transmembrane region" description="Helical" evidence="9">
    <location>
        <begin position="430"/>
        <end position="450"/>
    </location>
</feature>
<feature type="transmembrane region" description="Helical" evidence="9">
    <location>
        <begin position="217"/>
        <end position="238"/>
    </location>
</feature>
<feature type="transmembrane region" description="Helical" evidence="9">
    <location>
        <begin position="189"/>
        <end position="208"/>
    </location>
</feature>
<evidence type="ECO:0000256" key="3">
    <source>
        <dbReference type="ARBA" id="ARBA00022448"/>
    </source>
</evidence>
<evidence type="ECO:0000256" key="7">
    <source>
        <dbReference type="ARBA" id="ARBA00022989"/>
    </source>
</evidence>
<keyword evidence="6 9" id="KW-0769">Symport</keyword>
<evidence type="ECO:0000256" key="1">
    <source>
        <dbReference type="ARBA" id="ARBA00004651"/>
    </source>
</evidence>
<proteinExistence type="inferred from homology"/>
<feature type="transmembrane region" description="Helical" evidence="9">
    <location>
        <begin position="68"/>
        <end position="92"/>
    </location>
</feature>
<dbReference type="InterPro" id="IPR001463">
    <property type="entry name" value="Na/Ala_symport"/>
</dbReference>
<dbReference type="RefSeq" id="WP_156737114.1">
    <property type="nucleotide sequence ID" value="NZ_CACRTU010000027.1"/>
</dbReference>